<dbReference type="PANTHER" id="PTHR46332">
    <property type="entry name" value="ASPARTATE BETA-HYDROXYLASE DOMAIN-CONTAINING PROTEIN 2"/>
    <property type="match status" value="1"/>
</dbReference>
<keyword evidence="3" id="KW-0560">Oxidoreductase</keyword>
<dbReference type="PROSITE" id="PS51257">
    <property type="entry name" value="PROKAR_LIPOPROTEIN"/>
    <property type="match status" value="1"/>
</dbReference>
<keyword evidence="7" id="KW-1185">Reference proteome</keyword>
<organism evidence="6 7">
    <name type="scientific">Littorina saxatilis</name>
    <dbReference type="NCBI Taxonomy" id="31220"/>
    <lineage>
        <taxon>Eukaryota</taxon>
        <taxon>Metazoa</taxon>
        <taxon>Spiralia</taxon>
        <taxon>Lophotrochozoa</taxon>
        <taxon>Mollusca</taxon>
        <taxon>Gastropoda</taxon>
        <taxon>Caenogastropoda</taxon>
        <taxon>Littorinimorpha</taxon>
        <taxon>Littorinoidea</taxon>
        <taxon>Littorinidae</taxon>
        <taxon>Littorina</taxon>
    </lineage>
</organism>
<sequence length="331" mass="36963">MEATRPIWTEVGVLNGSVTICACFILLVVVLKIVRHLQNPSRANKTEINSKATFGQCRFPDCVRCRRHKDVLMRARTKLTYYDDSQRENPSSPLELLQKDVQASYCKLTQDSSEYSSEDVGLTSQNPLIFRVRGIRAQAVWDSEEFKGLAMLSESAAQIQSELDELLKNSSDEYDSYWKVNDTPAGKWSICHLVDQGVKTPAVTACPETWRVVSSLPGIMTDNLFGNVAFSLVEPGTKIEPHFGPTNVRIRCHLGLRIPTGCELTVGDTTLQWSEGKLLCFDETYLHAVQHRGVGVARAVLLLDLWHPDLDSEQRSLINYSFCPGAVAENG</sequence>
<evidence type="ECO:0000256" key="4">
    <source>
        <dbReference type="SAM" id="Phobius"/>
    </source>
</evidence>
<gene>
    <name evidence="6" type="ORF">V1264_021361</name>
</gene>
<evidence type="ECO:0000313" key="7">
    <source>
        <dbReference type="Proteomes" id="UP001374579"/>
    </source>
</evidence>
<evidence type="ECO:0000256" key="3">
    <source>
        <dbReference type="ARBA" id="ARBA00023002"/>
    </source>
</evidence>
<dbReference type="AlphaFoldDB" id="A0AAN9FVH6"/>
<dbReference type="GO" id="GO:0016020">
    <property type="term" value="C:membrane"/>
    <property type="evidence" value="ECO:0007669"/>
    <property type="project" value="TreeGrafter"/>
</dbReference>
<evidence type="ECO:0000259" key="5">
    <source>
        <dbReference type="Pfam" id="PF05118"/>
    </source>
</evidence>
<keyword evidence="4" id="KW-0812">Transmembrane</keyword>
<dbReference type="EMBL" id="JBAMIC010004070">
    <property type="protein sequence ID" value="KAK7087289.1"/>
    <property type="molecule type" value="Genomic_DNA"/>
</dbReference>
<feature type="domain" description="Aspartyl/asparaginy/proline hydroxylase" evidence="5">
    <location>
        <begin position="155"/>
        <end position="308"/>
    </location>
</feature>
<comment type="caution">
    <text evidence="6">The sequence shown here is derived from an EMBL/GenBank/DDBJ whole genome shotgun (WGS) entry which is preliminary data.</text>
</comment>
<evidence type="ECO:0000313" key="6">
    <source>
        <dbReference type="EMBL" id="KAK7087289.1"/>
    </source>
</evidence>
<name>A0AAN9FVH6_9CAEN</name>
<dbReference type="GO" id="GO:0051213">
    <property type="term" value="F:dioxygenase activity"/>
    <property type="evidence" value="ECO:0007669"/>
    <property type="project" value="UniProtKB-KW"/>
</dbReference>
<comment type="similarity">
    <text evidence="1">Belongs to the aspartyl/asparaginyl beta-hydroxylase family.</text>
</comment>
<dbReference type="InterPro" id="IPR007803">
    <property type="entry name" value="Asp/Arg/Pro-Hydrxlase"/>
</dbReference>
<dbReference type="Proteomes" id="UP001374579">
    <property type="component" value="Unassembled WGS sequence"/>
</dbReference>
<feature type="transmembrane region" description="Helical" evidence="4">
    <location>
        <begin position="12"/>
        <end position="34"/>
    </location>
</feature>
<keyword evidence="4" id="KW-0472">Membrane</keyword>
<dbReference type="InterPro" id="IPR051821">
    <property type="entry name" value="Asp/Asn_beta-hydroxylase"/>
</dbReference>
<keyword evidence="4" id="KW-1133">Transmembrane helix</keyword>
<evidence type="ECO:0000256" key="1">
    <source>
        <dbReference type="ARBA" id="ARBA00007730"/>
    </source>
</evidence>
<dbReference type="InterPro" id="IPR027443">
    <property type="entry name" value="IPNS-like_sf"/>
</dbReference>
<proteinExistence type="inferred from homology"/>
<dbReference type="SUPFAM" id="SSF51197">
    <property type="entry name" value="Clavaminate synthase-like"/>
    <property type="match status" value="1"/>
</dbReference>
<accession>A0AAN9FVH6</accession>
<protein>
    <recommendedName>
        <fullName evidence="5">Aspartyl/asparaginy/proline hydroxylase domain-containing protein</fullName>
    </recommendedName>
</protein>
<evidence type="ECO:0000256" key="2">
    <source>
        <dbReference type="ARBA" id="ARBA00022964"/>
    </source>
</evidence>
<dbReference type="Pfam" id="PF05118">
    <property type="entry name" value="Asp_Arg_Hydrox"/>
    <property type="match status" value="1"/>
</dbReference>
<keyword evidence="2" id="KW-0223">Dioxygenase</keyword>
<reference evidence="6 7" key="1">
    <citation type="submission" date="2024-02" db="EMBL/GenBank/DDBJ databases">
        <title>Chromosome-scale genome assembly of the rough periwinkle Littorina saxatilis.</title>
        <authorList>
            <person name="De Jode A."/>
            <person name="Faria R."/>
            <person name="Formenti G."/>
            <person name="Sims Y."/>
            <person name="Smith T.P."/>
            <person name="Tracey A."/>
            <person name="Wood J.M.D."/>
            <person name="Zagrodzka Z.B."/>
            <person name="Johannesson K."/>
            <person name="Butlin R.K."/>
            <person name="Leder E.H."/>
        </authorList>
    </citation>
    <scope>NUCLEOTIDE SEQUENCE [LARGE SCALE GENOMIC DNA]</scope>
    <source>
        <strain evidence="6">Snail1</strain>
        <tissue evidence="6">Muscle</tissue>
    </source>
</reference>
<dbReference type="Gene3D" id="2.60.120.330">
    <property type="entry name" value="B-lactam Antibiotic, Isopenicillin N Synthase, Chain"/>
    <property type="match status" value="1"/>
</dbReference>
<dbReference type="PANTHER" id="PTHR46332:SF5">
    <property type="entry name" value="ASPARTATE BETA-HYDROXYLASE DOMAIN CONTAINING 2"/>
    <property type="match status" value="1"/>
</dbReference>